<dbReference type="GO" id="GO:0005615">
    <property type="term" value="C:extracellular space"/>
    <property type="evidence" value="ECO:0007669"/>
    <property type="project" value="TreeGrafter"/>
</dbReference>
<dbReference type="PROSITE" id="PS50213">
    <property type="entry name" value="FAS1"/>
    <property type="match status" value="4"/>
</dbReference>
<evidence type="ECO:0000259" key="4">
    <source>
        <dbReference type="PROSITE" id="PS50213"/>
    </source>
</evidence>
<keyword evidence="7" id="KW-1185">Reference proteome</keyword>
<feature type="signal peptide" evidence="3">
    <location>
        <begin position="1"/>
        <end position="23"/>
    </location>
</feature>
<dbReference type="Gene3D" id="2.30.180.10">
    <property type="entry name" value="FAS1 domain"/>
    <property type="match status" value="4"/>
</dbReference>
<accession>A0A087UB84</accession>
<feature type="non-terminal residue" evidence="6">
    <location>
        <position position="807"/>
    </location>
</feature>
<dbReference type="EMBL" id="KK119076">
    <property type="protein sequence ID" value="KFM74623.1"/>
    <property type="molecule type" value="Genomic_DNA"/>
</dbReference>
<sequence>MRFVSLATICSAVLVGLIAQGCAQISNSRQKRFLSQDFWNPLSDSLLGLGDYARDLTDQITAQASVAMQHMIPQATRAVGGLAPRGRVRLEDTAEPPKKRGLIRVPVGRETEGDEKEVEVFDPVQVEKPQKPSHPGGGIIPFIPFSFSFGLLTPWWDGPNVCVERNEVEEPEEDTKDIPGFSINFQTTRCVPSESSHTCIKTTQTNGMRKTVIIRRQCCHGYIRRTDGRPGCSALKMENLIDTMKSLEMNKFLNWVENAGLKESLLTENYTVFAPSNDAIVDFEDDSEDNEISAINPAKRLIDVSSIVAGHILEGFTNVDNLENEELLNTLNEASKIRINKYQPAHEVVTANCIPVIGKNNFATNGIVHLASGVLPQPKQTVGELIENDSQFNTFKRLLLESNFMEDLKKSEQPWTLFVPTDEAFGKLPRSLQKQIDSKEGCVESILNQHIVKGTICTPAVVSQVRIKNILDNSLQLTRDESEKLRVDGALIDVENTMGTNGVIHVIDKVLIPPQARSLLKALEEEERRDLLDLIELADLISTLEEMQNVTFFVPSEEALKSLSNDTLQELVANPELLRKLLQHHLVQPRTSGSMFADNKKLETMNGHDIHITLHEVFPGIITGATVQCAYVVSHDNHACGAVIHKINKVLMPPKGSIIETLKDMEGHNIVVKLLQNTELETKLQEDGPFTFLAPNDEAFERLSDSLLEDLLENKTKAEQILKLHVLPELLCCNQVSHASPFHRQYVRTYDGSILPLHRGLGDRVRFGRARAIQCDTAATNGLVHSINKVILPQRPTTHIFASRFHG</sequence>
<feature type="domain" description="EMI" evidence="5">
    <location>
        <begin position="158"/>
        <end position="234"/>
    </location>
</feature>
<dbReference type="GO" id="GO:0007155">
    <property type="term" value="P:cell adhesion"/>
    <property type="evidence" value="ECO:0007669"/>
    <property type="project" value="TreeGrafter"/>
</dbReference>
<evidence type="ECO:0000256" key="3">
    <source>
        <dbReference type="SAM" id="SignalP"/>
    </source>
</evidence>
<dbReference type="PANTHER" id="PTHR10900">
    <property type="entry name" value="PERIOSTIN-RELATED"/>
    <property type="match status" value="1"/>
</dbReference>
<evidence type="ECO:0000256" key="2">
    <source>
        <dbReference type="ARBA" id="ARBA00023157"/>
    </source>
</evidence>
<dbReference type="OrthoDB" id="286301at2759"/>
<keyword evidence="2" id="KW-1015">Disulfide bond</keyword>
<dbReference type="Proteomes" id="UP000054359">
    <property type="component" value="Unassembled WGS sequence"/>
</dbReference>
<dbReference type="SUPFAM" id="SSF82153">
    <property type="entry name" value="FAS1 domain"/>
    <property type="match status" value="4"/>
</dbReference>
<dbReference type="PROSITE" id="PS51257">
    <property type="entry name" value="PROKAR_LIPOPROTEIN"/>
    <property type="match status" value="1"/>
</dbReference>
<dbReference type="FunFam" id="2.30.180.10:FF:000032">
    <property type="entry name" value="Fasciclin domain-containing protein, putative"/>
    <property type="match status" value="1"/>
</dbReference>
<proteinExistence type="predicted"/>
<feature type="domain" description="FAS1" evidence="4">
    <location>
        <begin position="655"/>
        <end position="791"/>
    </location>
</feature>
<evidence type="ECO:0000313" key="7">
    <source>
        <dbReference type="Proteomes" id="UP000054359"/>
    </source>
</evidence>
<dbReference type="InterPro" id="IPR050904">
    <property type="entry name" value="Adhesion/Biosynth-related"/>
</dbReference>
<evidence type="ECO:0000313" key="6">
    <source>
        <dbReference type="EMBL" id="KFM74623.1"/>
    </source>
</evidence>
<dbReference type="GO" id="GO:0030198">
    <property type="term" value="P:extracellular matrix organization"/>
    <property type="evidence" value="ECO:0007669"/>
    <property type="project" value="TreeGrafter"/>
</dbReference>
<protein>
    <submittedName>
        <fullName evidence="6">Transforming growth factor-beta-induced protein ig-h3</fullName>
    </submittedName>
</protein>
<dbReference type="GO" id="GO:0050839">
    <property type="term" value="F:cell adhesion molecule binding"/>
    <property type="evidence" value="ECO:0007669"/>
    <property type="project" value="TreeGrafter"/>
</dbReference>
<dbReference type="SMART" id="SM00554">
    <property type="entry name" value="FAS1"/>
    <property type="match status" value="4"/>
</dbReference>
<name>A0A087UB84_STEMI</name>
<dbReference type="STRING" id="407821.A0A087UB84"/>
<dbReference type="InterPro" id="IPR036378">
    <property type="entry name" value="FAS1_dom_sf"/>
</dbReference>
<reference evidence="6 7" key="1">
    <citation type="submission" date="2013-11" db="EMBL/GenBank/DDBJ databases">
        <title>Genome sequencing of Stegodyphus mimosarum.</title>
        <authorList>
            <person name="Bechsgaard J."/>
        </authorList>
    </citation>
    <scope>NUCLEOTIDE SEQUENCE [LARGE SCALE GENOMIC DNA]</scope>
</reference>
<dbReference type="PANTHER" id="PTHR10900:SF77">
    <property type="entry name" value="FI19380P1"/>
    <property type="match status" value="1"/>
</dbReference>
<feature type="domain" description="FAS1" evidence="4">
    <location>
        <begin position="236"/>
        <end position="375"/>
    </location>
</feature>
<dbReference type="GO" id="GO:0031012">
    <property type="term" value="C:extracellular matrix"/>
    <property type="evidence" value="ECO:0007669"/>
    <property type="project" value="TreeGrafter"/>
</dbReference>
<gene>
    <name evidence="6" type="ORF">X975_11766</name>
</gene>
<dbReference type="PROSITE" id="PS51041">
    <property type="entry name" value="EMI"/>
    <property type="match status" value="1"/>
</dbReference>
<dbReference type="OMA" id="IRINEFY"/>
<keyword evidence="1 3" id="KW-0732">Signal</keyword>
<feature type="domain" description="FAS1" evidence="4">
    <location>
        <begin position="379"/>
        <end position="511"/>
    </location>
</feature>
<dbReference type="Pfam" id="PF02469">
    <property type="entry name" value="Fasciclin"/>
    <property type="match status" value="4"/>
</dbReference>
<evidence type="ECO:0000256" key="1">
    <source>
        <dbReference type="ARBA" id="ARBA00022729"/>
    </source>
</evidence>
<evidence type="ECO:0000259" key="5">
    <source>
        <dbReference type="PROSITE" id="PS51041"/>
    </source>
</evidence>
<feature type="domain" description="FAS1" evidence="4">
    <location>
        <begin position="515"/>
        <end position="651"/>
    </location>
</feature>
<feature type="chain" id="PRO_5001830411" evidence="3">
    <location>
        <begin position="24"/>
        <end position="807"/>
    </location>
</feature>
<organism evidence="6 7">
    <name type="scientific">Stegodyphus mimosarum</name>
    <name type="common">African social velvet spider</name>
    <dbReference type="NCBI Taxonomy" id="407821"/>
    <lineage>
        <taxon>Eukaryota</taxon>
        <taxon>Metazoa</taxon>
        <taxon>Ecdysozoa</taxon>
        <taxon>Arthropoda</taxon>
        <taxon>Chelicerata</taxon>
        <taxon>Arachnida</taxon>
        <taxon>Araneae</taxon>
        <taxon>Araneomorphae</taxon>
        <taxon>Entelegynae</taxon>
        <taxon>Eresoidea</taxon>
        <taxon>Eresidae</taxon>
        <taxon>Stegodyphus</taxon>
    </lineage>
</organism>
<dbReference type="InterPro" id="IPR011489">
    <property type="entry name" value="EMI_domain"/>
</dbReference>
<dbReference type="AlphaFoldDB" id="A0A087UB84"/>
<dbReference type="InterPro" id="IPR000782">
    <property type="entry name" value="FAS1_domain"/>
</dbReference>